<name>A0A7S2C3L8_9EUKA</name>
<dbReference type="EMBL" id="HBGU01011073">
    <property type="protein sequence ID" value="CAD9414711.1"/>
    <property type="molecule type" value="Transcribed_RNA"/>
</dbReference>
<gene>
    <name evidence="1" type="ORF">CBRE1094_LOCUS6099</name>
</gene>
<dbReference type="AlphaFoldDB" id="A0A7S2C3L8"/>
<protein>
    <submittedName>
        <fullName evidence="1">Uncharacterized protein</fullName>
    </submittedName>
</protein>
<sequence>MKTELQHTCDRTQSVSIPHWWACQQRCSPAPAPPALVCTASCLARGTQRGLPSRLHGTRRHQLPSLEPGIACAHSHGLAIREHLLSMMMQAKGNKQKQRGIAWSRWWSGKMIVGQSRVCNLSSMRCSLPPACPTAY</sequence>
<accession>A0A7S2C3L8</accession>
<evidence type="ECO:0000313" key="1">
    <source>
        <dbReference type="EMBL" id="CAD9414711.1"/>
    </source>
</evidence>
<reference evidence="1" key="1">
    <citation type="submission" date="2021-01" db="EMBL/GenBank/DDBJ databases">
        <authorList>
            <person name="Corre E."/>
            <person name="Pelletier E."/>
            <person name="Niang G."/>
            <person name="Scheremetjew M."/>
            <person name="Finn R."/>
            <person name="Kale V."/>
            <person name="Holt S."/>
            <person name="Cochrane G."/>
            <person name="Meng A."/>
            <person name="Brown T."/>
            <person name="Cohen L."/>
        </authorList>
    </citation>
    <scope>NUCLEOTIDE SEQUENCE</scope>
    <source>
        <strain evidence="1">UTEX LB 985</strain>
    </source>
</reference>
<proteinExistence type="predicted"/>
<organism evidence="1">
    <name type="scientific">Haptolina brevifila</name>
    <dbReference type="NCBI Taxonomy" id="156173"/>
    <lineage>
        <taxon>Eukaryota</taxon>
        <taxon>Haptista</taxon>
        <taxon>Haptophyta</taxon>
        <taxon>Prymnesiophyceae</taxon>
        <taxon>Prymnesiales</taxon>
        <taxon>Prymnesiaceae</taxon>
        <taxon>Haptolina</taxon>
    </lineage>
</organism>